<dbReference type="AlphaFoldDB" id="A0A371AZ71"/>
<keyword evidence="1" id="KW-0732">Signal</keyword>
<comment type="caution">
    <text evidence="2">The sequence shown here is derived from an EMBL/GenBank/DDBJ whole genome shotgun (WGS) entry which is preliminary data.</text>
</comment>
<feature type="chain" id="PRO_5016713280" evidence="1">
    <location>
        <begin position="29"/>
        <end position="130"/>
    </location>
</feature>
<dbReference type="RefSeq" id="WP_115480379.1">
    <property type="nucleotide sequence ID" value="NZ_QRCT01000009.1"/>
</dbReference>
<keyword evidence="3" id="KW-1185">Reference proteome</keyword>
<gene>
    <name evidence="2" type="ORF">DWV06_01300</name>
</gene>
<evidence type="ECO:0000313" key="3">
    <source>
        <dbReference type="Proteomes" id="UP000255036"/>
    </source>
</evidence>
<sequence>MIKKNLKKVMATTLMGLIMLSSTGVVHAATASTVYGKMIYDMESDYDWVSAWTTMPTGSGRYSYIKTTLEVQDNSTGLTLFKKNSKSTYTYDENTTSVYANNMTTTSLAAFSCHEVVGQIAYAKYMSSTF</sequence>
<evidence type="ECO:0000256" key="1">
    <source>
        <dbReference type="SAM" id="SignalP"/>
    </source>
</evidence>
<feature type="signal peptide" evidence="1">
    <location>
        <begin position="1"/>
        <end position="28"/>
    </location>
</feature>
<dbReference type="Proteomes" id="UP000255036">
    <property type="component" value="Unassembled WGS sequence"/>
</dbReference>
<proteinExistence type="predicted"/>
<dbReference type="EMBL" id="QRCT01000009">
    <property type="protein sequence ID" value="RDU24895.1"/>
    <property type="molecule type" value="Genomic_DNA"/>
</dbReference>
<name>A0A371AZ71_9FIRM</name>
<accession>A0A371AZ71</accession>
<evidence type="ECO:0000313" key="2">
    <source>
        <dbReference type="EMBL" id="RDU24895.1"/>
    </source>
</evidence>
<reference evidence="2 3" key="1">
    <citation type="submission" date="2018-07" db="EMBL/GenBank/DDBJ databases">
        <title>Anaerosacharophilus polymeroproducens gen. nov. sp. nov., an anaerobic bacterium isolated from salt field.</title>
        <authorList>
            <person name="Kim W."/>
            <person name="Yang S.-H."/>
            <person name="Oh J."/>
            <person name="Lee J.-H."/>
            <person name="Kwon K.K."/>
        </authorList>
    </citation>
    <scope>NUCLEOTIDE SEQUENCE [LARGE SCALE GENOMIC DNA]</scope>
    <source>
        <strain evidence="2 3">MCWD5</strain>
    </source>
</reference>
<organism evidence="2 3">
    <name type="scientific">Anaerosacchariphilus polymeriproducens</name>
    <dbReference type="NCBI Taxonomy" id="1812858"/>
    <lineage>
        <taxon>Bacteria</taxon>
        <taxon>Bacillati</taxon>
        <taxon>Bacillota</taxon>
        <taxon>Clostridia</taxon>
        <taxon>Lachnospirales</taxon>
        <taxon>Lachnospiraceae</taxon>
        <taxon>Anaerosacchariphilus</taxon>
    </lineage>
</organism>
<protein>
    <submittedName>
        <fullName evidence="2">Uncharacterized protein</fullName>
    </submittedName>
</protein>